<dbReference type="OrthoDB" id="9810066at2"/>
<proteinExistence type="predicted"/>
<dbReference type="SUPFAM" id="SSF53474">
    <property type="entry name" value="alpha/beta-Hydrolases"/>
    <property type="match status" value="1"/>
</dbReference>
<dbReference type="Proteomes" id="UP000272400">
    <property type="component" value="Unassembled WGS sequence"/>
</dbReference>
<evidence type="ECO:0000313" key="3">
    <source>
        <dbReference type="Proteomes" id="UP000272400"/>
    </source>
</evidence>
<dbReference type="InterPro" id="IPR000836">
    <property type="entry name" value="PRTase_dom"/>
</dbReference>
<dbReference type="InterPro" id="IPR029058">
    <property type="entry name" value="AB_hydrolase_fold"/>
</dbReference>
<sequence length="425" mass="43886">MVFQDWGYRDRTEAGERLGALLADAGFAAERPVVLGLPRGGVPVAAGVAAALDAPLDVIVVRKLGLPAQPEVALGAVGEGGVMVLNQHLIGQTATGRAELAALEVRERALLEERADRYRALRPRIPLEGRCAVLVDDGLATGATARAACAVARALGAARVVVAVPVAAPDSAEAVAAVADTLVCPLRPPSFTAVGAWYTDFGETPDAEVDVLLALAAAREAPEADDDVLVGWEELPGHLTVPPGARSVVLFAHGSGSGACSPRNARVARTLNDAGLGTLLFDLLRESEADRTFDIGFLAERLEGATRWLLGKSPDLAIGYFGASTGAAAALHAAASRVSTARAVVSRGGRPDLAGESLPAVRAPTLLIVGGADAEVLELNRAAQRRLACDNRLDVVPGATHLFAEPGALEAVCVLAAAWFREHLP</sequence>
<accession>A0A3N1D580</accession>
<dbReference type="InterPro" id="IPR029057">
    <property type="entry name" value="PRTase-like"/>
</dbReference>
<dbReference type="RefSeq" id="WP_123667900.1">
    <property type="nucleotide sequence ID" value="NZ_RJKE01000001.1"/>
</dbReference>
<dbReference type="SUPFAM" id="SSF53271">
    <property type="entry name" value="PRTase-like"/>
    <property type="match status" value="1"/>
</dbReference>
<dbReference type="EMBL" id="RJKE01000001">
    <property type="protein sequence ID" value="ROO88692.1"/>
    <property type="molecule type" value="Genomic_DNA"/>
</dbReference>
<dbReference type="Gene3D" id="3.30.1310.20">
    <property type="entry name" value="PRTase-like"/>
    <property type="match status" value="1"/>
</dbReference>
<evidence type="ECO:0000259" key="1">
    <source>
        <dbReference type="Pfam" id="PF00156"/>
    </source>
</evidence>
<evidence type="ECO:0000313" key="2">
    <source>
        <dbReference type="EMBL" id="ROO88692.1"/>
    </source>
</evidence>
<dbReference type="GO" id="GO:0016740">
    <property type="term" value="F:transferase activity"/>
    <property type="evidence" value="ECO:0007669"/>
    <property type="project" value="UniProtKB-KW"/>
</dbReference>
<dbReference type="Gene3D" id="3.40.50.2020">
    <property type="match status" value="1"/>
</dbReference>
<feature type="domain" description="Phosphoribosyltransferase" evidence="1">
    <location>
        <begin position="27"/>
        <end position="182"/>
    </location>
</feature>
<keyword evidence="3" id="KW-1185">Reference proteome</keyword>
<dbReference type="Gene3D" id="3.40.50.1820">
    <property type="entry name" value="alpha/beta hydrolase"/>
    <property type="match status" value="1"/>
</dbReference>
<gene>
    <name evidence="2" type="ORF">EDD29_6366</name>
</gene>
<comment type="caution">
    <text evidence="2">The sequence shown here is derived from an EMBL/GenBank/DDBJ whole genome shotgun (WGS) entry which is preliminary data.</text>
</comment>
<protein>
    <submittedName>
        <fullName evidence="2">Putative phosphoribosyl transferase</fullName>
    </submittedName>
</protein>
<keyword evidence="2" id="KW-0808">Transferase</keyword>
<organism evidence="2 3">
    <name type="scientific">Actinocorallia herbida</name>
    <dbReference type="NCBI Taxonomy" id="58109"/>
    <lineage>
        <taxon>Bacteria</taxon>
        <taxon>Bacillati</taxon>
        <taxon>Actinomycetota</taxon>
        <taxon>Actinomycetes</taxon>
        <taxon>Streptosporangiales</taxon>
        <taxon>Thermomonosporaceae</taxon>
        <taxon>Actinocorallia</taxon>
    </lineage>
</organism>
<dbReference type="Pfam" id="PF00156">
    <property type="entry name" value="Pribosyltran"/>
    <property type="match status" value="1"/>
</dbReference>
<name>A0A3N1D580_9ACTN</name>
<reference evidence="2 3" key="1">
    <citation type="submission" date="2018-11" db="EMBL/GenBank/DDBJ databases">
        <title>Sequencing the genomes of 1000 actinobacteria strains.</title>
        <authorList>
            <person name="Klenk H.-P."/>
        </authorList>
    </citation>
    <scope>NUCLEOTIDE SEQUENCE [LARGE SCALE GENOMIC DNA]</scope>
    <source>
        <strain evidence="2 3">DSM 44254</strain>
    </source>
</reference>
<dbReference type="AlphaFoldDB" id="A0A3N1D580"/>